<feature type="compositionally biased region" description="Polar residues" evidence="1">
    <location>
        <begin position="54"/>
        <end position="75"/>
    </location>
</feature>
<protein>
    <submittedName>
        <fullName evidence="2">Expressed protein</fullName>
    </submittedName>
</protein>
<sequence length="361" mass="40671">MATQPPNNDGSHQGSPASSPPHDPRARYLQTLFTERDSDATATSSPDAIFPPAEQSNQEQLQITSGDQDASDNTFGSSLASQLRVITSLEDPACREFVQRVHGLFELTGSERGLEEYRRTDSVLEAAYIIACAVAKLQQVLERGPALRPRFQMTAELENTARRYAKLFLFSPRITAYRGNNAAELVIRAMRANNVPDMPDPSGHDDDLLASFIRGELTTFRSQIKAKVFHSLDHSCAYHNVADLTASIIQSENAARPTVQMFMRFAFLRWHAENYADHSDWWQAVDDTLLEYKRTLSQPELEVTFNRHYQDDVGSPHDPTNAKHPIRSSVRAVEPSSIPRWIQQIFDLAKESVCAKKRKRD</sequence>
<reference evidence="2 3" key="1">
    <citation type="journal article" date="2010" name="Nat. Biotechnol.">
        <title>Genome sequence of the model mushroom Schizophyllum commune.</title>
        <authorList>
            <person name="Ohm R.A."/>
            <person name="de Jong J.F."/>
            <person name="Lugones L.G."/>
            <person name="Aerts A."/>
            <person name="Kothe E."/>
            <person name="Stajich J.E."/>
            <person name="de Vries R.P."/>
            <person name="Record E."/>
            <person name="Levasseur A."/>
            <person name="Baker S.E."/>
            <person name="Bartholomew K.A."/>
            <person name="Coutinho P.M."/>
            <person name="Erdmann S."/>
            <person name="Fowler T.J."/>
            <person name="Gathman A.C."/>
            <person name="Lombard V."/>
            <person name="Henrissat B."/>
            <person name="Knabe N."/>
            <person name="Kuees U."/>
            <person name="Lilly W.W."/>
            <person name="Lindquist E."/>
            <person name="Lucas S."/>
            <person name="Magnuson J.K."/>
            <person name="Piumi F."/>
            <person name="Raudaskoski M."/>
            <person name="Salamov A."/>
            <person name="Schmutz J."/>
            <person name="Schwarze F.W.M.R."/>
            <person name="vanKuyk P.A."/>
            <person name="Horton J.S."/>
            <person name="Grigoriev I.V."/>
            <person name="Woesten H.A.B."/>
        </authorList>
    </citation>
    <scope>NUCLEOTIDE SEQUENCE [LARGE SCALE GENOMIC DNA]</scope>
    <source>
        <strain evidence="3">H4-8 / FGSC 9210</strain>
    </source>
</reference>
<dbReference type="Proteomes" id="UP000007431">
    <property type="component" value="Unassembled WGS sequence"/>
</dbReference>
<dbReference type="VEuPathDB" id="FungiDB:SCHCODRAFT_01174222"/>
<proteinExistence type="predicted"/>
<dbReference type="InParanoid" id="D8QET0"/>
<gene>
    <name evidence="2" type="ORF">SCHCODRAFT_85939</name>
</gene>
<dbReference type="RefSeq" id="XP_003028805.1">
    <property type="nucleotide sequence ID" value="XM_003028759.1"/>
</dbReference>
<evidence type="ECO:0000256" key="1">
    <source>
        <dbReference type="SAM" id="MobiDB-lite"/>
    </source>
</evidence>
<dbReference type="KEGG" id="scm:SCHCO_01174222"/>
<evidence type="ECO:0000313" key="2">
    <source>
        <dbReference type="EMBL" id="EFI93902.1"/>
    </source>
</evidence>
<feature type="compositionally biased region" description="Polar residues" evidence="1">
    <location>
        <begin position="1"/>
        <end position="17"/>
    </location>
</feature>
<name>D8QET0_SCHCM</name>
<dbReference type="HOGENOM" id="CLU_767597_0_0_1"/>
<keyword evidence="3" id="KW-1185">Reference proteome</keyword>
<organism evidence="3">
    <name type="scientific">Schizophyllum commune (strain H4-8 / FGSC 9210)</name>
    <name type="common">Split gill fungus</name>
    <dbReference type="NCBI Taxonomy" id="578458"/>
    <lineage>
        <taxon>Eukaryota</taxon>
        <taxon>Fungi</taxon>
        <taxon>Dikarya</taxon>
        <taxon>Basidiomycota</taxon>
        <taxon>Agaricomycotina</taxon>
        <taxon>Agaricomycetes</taxon>
        <taxon>Agaricomycetidae</taxon>
        <taxon>Agaricales</taxon>
        <taxon>Schizophyllaceae</taxon>
        <taxon>Schizophyllum</taxon>
    </lineage>
</organism>
<accession>D8QET0</accession>
<dbReference type="EMBL" id="GL377310">
    <property type="protein sequence ID" value="EFI93902.1"/>
    <property type="molecule type" value="Genomic_DNA"/>
</dbReference>
<dbReference type="OMA" id="ESKFFWN"/>
<dbReference type="GeneID" id="9593877"/>
<feature type="region of interest" description="Disordered" evidence="1">
    <location>
        <begin position="1"/>
        <end position="75"/>
    </location>
</feature>
<dbReference type="OrthoDB" id="3050604at2759"/>
<evidence type="ECO:0000313" key="3">
    <source>
        <dbReference type="Proteomes" id="UP000007431"/>
    </source>
</evidence>
<dbReference type="AlphaFoldDB" id="D8QET0"/>